<keyword evidence="3 12" id="KW-0732">Signal</keyword>
<protein>
    <recommendedName>
        <fullName evidence="13">Ig-like domain-containing protein</fullName>
    </recommendedName>
</protein>
<dbReference type="InterPro" id="IPR013106">
    <property type="entry name" value="Ig_V-set"/>
</dbReference>
<dbReference type="Pfam" id="PF07686">
    <property type="entry name" value="V-set"/>
    <property type="match status" value="1"/>
</dbReference>
<dbReference type="GO" id="GO:0005886">
    <property type="term" value="C:plasma membrane"/>
    <property type="evidence" value="ECO:0007669"/>
    <property type="project" value="TreeGrafter"/>
</dbReference>
<keyword evidence="6" id="KW-1133">Transmembrane helix</keyword>
<evidence type="ECO:0000256" key="11">
    <source>
        <dbReference type="ARBA" id="ARBA00038361"/>
    </source>
</evidence>
<organism evidence="14 15">
    <name type="scientific">Canis lupus dingo</name>
    <name type="common">dingo</name>
    <dbReference type="NCBI Taxonomy" id="286419"/>
    <lineage>
        <taxon>Eukaryota</taxon>
        <taxon>Metazoa</taxon>
        <taxon>Chordata</taxon>
        <taxon>Craniata</taxon>
        <taxon>Vertebrata</taxon>
        <taxon>Euteleostomi</taxon>
        <taxon>Mammalia</taxon>
        <taxon>Eutheria</taxon>
        <taxon>Laurasiatheria</taxon>
        <taxon>Carnivora</taxon>
        <taxon>Caniformia</taxon>
        <taxon>Canidae</taxon>
        <taxon>Canis</taxon>
    </lineage>
</organism>
<keyword evidence="2" id="KW-0812">Transmembrane</keyword>
<dbReference type="GO" id="GO:0033691">
    <property type="term" value="F:sialic acid binding"/>
    <property type="evidence" value="ECO:0007669"/>
    <property type="project" value="TreeGrafter"/>
</dbReference>
<dbReference type="GeneTree" id="ENSGT01150000286907"/>
<keyword evidence="10" id="KW-0393">Immunoglobulin domain</keyword>
<evidence type="ECO:0000256" key="5">
    <source>
        <dbReference type="ARBA" id="ARBA00022889"/>
    </source>
</evidence>
<evidence type="ECO:0000256" key="7">
    <source>
        <dbReference type="ARBA" id="ARBA00023136"/>
    </source>
</evidence>
<accession>A0A8C0L6L8</accession>
<proteinExistence type="inferred from homology"/>
<evidence type="ECO:0000256" key="2">
    <source>
        <dbReference type="ARBA" id="ARBA00022692"/>
    </source>
</evidence>
<evidence type="ECO:0000256" key="1">
    <source>
        <dbReference type="ARBA" id="ARBA00004479"/>
    </source>
</evidence>
<comment type="similarity">
    <text evidence="11">Belongs to the immunoglobulin superfamily. SIGLEC (sialic acid binding Ig-like lectin) family.</text>
</comment>
<dbReference type="Proteomes" id="UP000694391">
    <property type="component" value="Unplaced"/>
</dbReference>
<dbReference type="Ensembl" id="ENSCAFT00020028219.1">
    <property type="protein sequence ID" value="ENSCAFP00020024446.1"/>
    <property type="gene ID" value="ENSCAFG00020019237.1"/>
</dbReference>
<dbReference type="InterPro" id="IPR003599">
    <property type="entry name" value="Ig_sub"/>
</dbReference>
<evidence type="ECO:0000256" key="12">
    <source>
        <dbReference type="SAM" id="SignalP"/>
    </source>
</evidence>
<dbReference type="SMART" id="SM00409">
    <property type="entry name" value="IG"/>
    <property type="match status" value="2"/>
</dbReference>
<evidence type="ECO:0000256" key="8">
    <source>
        <dbReference type="ARBA" id="ARBA00023157"/>
    </source>
</evidence>
<dbReference type="SUPFAM" id="SSF48726">
    <property type="entry name" value="Immunoglobulin"/>
    <property type="match status" value="2"/>
</dbReference>
<keyword evidence="15" id="KW-1185">Reference proteome</keyword>
<evidence type="ECO:0000313" key="15">
    <source>
        <dbReference type="Proteomes" id="UP000694391"/>
    </source>
</evidence>
<dbReference type="FunFam" id="2.60.40.10:FF:000829">
    <property type="entry name" value="Sialic acid-binding Ig-like lectin 8"/>
    <property type="match status" value="1"/>
</dbReference>
<evidence type="ECO:0000256" key="4">
    <source>
        <dbReference type="ARBA" id="ARBA00022734"/>
    </source>
</evidence>
<evidence type="ECO:0000259" key="13">
    <source>
        <dbReference type="PROSITE" id="PS50835"/>
    </source>
</evidence>
<reference evidence="14" key="1">
    <citation type="submission" date="2025-08" db="UniProtKB">
        <authorList>
            <consortium name="Ensembl"/>
        </authorList>
    </citation>
    <scope>IDENTIFICATION</scope>
</reference>
<feature type="domain" description="Ig-like" evidence="13">
    <location>
        <begin position="164"/>
        <end position="247"/>
    </location>
</feature>
<dbReference type="PANTHER" id="PTHR12035">
    <property type="entry name" value="SIALIC ACID BINDING IMMUNOGLOBULIN-LIKE LECTIN"/>
    <property type="match status" value="1"/>
</dbReference>
<dbReference type="InterPro" id="IPR013783">
    <property type="entry name" value="Ig-like_fold"/>
</dbReference>
<feature type="domain" description="Ig-like" evidence="13">
    <location>
        <begin position="30"/>
        <end position="154"/>
    </location>
</feature>
<reference evidence="14" key="2">
    <citation type="submission" date="2025-09" db="UniProtKB">
        <authorList>
            <consortium name="Ensembl"/>
        </authorList>
    </citation>
    <scope>IDENTIFICATION</scope>
</reference>
<feature type="chain" id="PRO_5034289995" description="Ig-like domain-containing protein" evidence="12">
    <location>
        <begin position="18"/>
        <end position="338"/>
    </location>
</feature>
<keyword evidence="4" id="KW-0430">Lectin</keyword>
<evidence type="ECO:0000313" key="14">
    <source>
        <dbReference type="Ensembl" id="ENSCAFP00020024446.1"/>
    </source>
</evidence>
<dbReference type="InterPro" id="IPR036179">
    <property type="entry name" value="Ig-like_dom_sf"/>
</dbReference>
<evidence type="ECO:0000256" key="9">
    <source>
        <dbReference type="ARBA" id="ARBA00023180"/>
    </source>
</evidence>
<dbReference type="CDD" id="cd05712">
    <property type="entry name" value="IgV_CD33"/>
    <property type="match status" value="1"/>
</dbReference>
<dbReference type="Gene3D" id="2.60.40.10">
    <property type="entry name" value="Immunoglobulins"/>
    <property type="match status" value="2"/>
</dbReference>
<name>A0A8C0L6L8_CANLU</name>
<dbReference type="AlphaFoldDB" id="A0A8C0L6L8"/>
<dbReference type="FunFam" id="2.60.40.10:FF:000912">
    <property type="entry name" value="Myeloid cell surface antigen CD33"/>
    <property type="match status" value="1"/>
</dbReference>
<dbReference type="PANTHER" id="PTHR12035:SF132">
    <property type="entry name" value="MYELOID CELL SURFACE ANTIGEN CD33"/>
    <property type="match status" value="1"/>
</dbReference>
<keyword evidence="5" id="KW-0130">Cell adhesion</keyword>
<evidence type="ECO:0000256" key="10">
    <source>
        <dbReference type="ARBA" id="ARBA00023319"/>
    </source>
</evidence>
<evidence type="ECO:0000256" key="6">
    <source>
        <dbReference type="ARBA" id="ARBA00022989"/>
    </source>
</evidence>
<sequence>MLLLLLPILWAVEWAQGKVKLGASADAGVPRSLAQDPIYWLQIQESLTVQEGLCISVPCYFSYPMEYWIKTYSALGYWFRNGTNVHWGAPVATNNPDRKVQEETQGQFFLLGDPQANNCSLEIRDAQRRDSGTYFFRVERGPYLKYSYLQNQLSVHVTALTHTPDILIPGTLESGHPRNLTCSVPWACEQGIPPIFSWMSAALTSLGPRTHLSSVLTLTPRPQDHGTNLTCQVQFPAVGVMVERTIQLNVTCEYRGKPALRCLAIYVCTSRLEFSPIVSVYRETRDQVRSDCRRHWGSWCHHAAHSLPLPYLLSVSWVGVGETGRSGTCRSCDVLEQG</sequence>
<dbReference type="GO" id="GO:0007155">
    <property type="term" value="P:cell adhesion"/>
    <property type="evidence" value="ECO:0007669"/>
    <property type="project" value="UniProtKB-KW"/>
</dbReference>
<comment type="subcellular location">
    <subcellularLocation>
        <location evidence="1">Membrane</location>
        <topology evidence="1">Single-pass type I membrane protein</topology>
    </subcellularLocation>
</comment>
<keyword evidence="9" id="KW-0325">Glycoprotein</keyword>
<dbReference type="PROSITE" id="PS50835">
    <property type="entry name" value="IG_LIKE"/>
    <property type="match status" value="2"/>
</dbReference>
<feature type="signal peptide" evidence="12">
    <location>
        <begin position="1"/>
        <end position="17"/>
    </location>
</feature>
<dbReference type="GO" id="GO:0030246">
    <property type="term" value="F:carbohydrate binding"/>
    <property type="evidence" value="ECO:0007669"/>
    <property type="project" value="UniProtKB-KW"/>
</dbReference>
<keyword evidence="8" id="KW-1015">Disulfide bond</keyword>
<dbReference type="InterPro" id="IPR051036">
    <property type="entry name" value="SIGLEC"/>
</dbReference>
<dbReference type="InterPro" id="IPR007110">
    <property type="entry name" value="Ig-like_dom"/>
</dbReference>
<evidence type="ECO:0000256" key="3">
    <source>
        <dbReference type="ARBA" id="ARBA00022729"/>
    </source>
</evidence>
<keyword evidence="7" id="KW-0472">Membrane</keyword>